<dbReference type="PANTHER" id="PTHR34653">
    <property type="match status" value="1"/>
</dbReference>
<dbReference type="NCBIfam" id="TIGR00205">
    <property type="entry name" value="fliE"/>
    <property type="match status" value="1"/>
</dbReference>
<dbReference type="GO" id="GO:0005198">
    <property type="term" value="F:structural molecule activity"/>
    <property type="evidence" value="ECO:0007669"/>
    <property type="project" value="UniProtKB-UniRule"/>
</dbReference>
<dbReference type="eggNOG" id="COG1677">
    <property type="taxonomic scope" value="Bacteria"/>
</dbReference>
<evidence type="ECO:0000256" key="1">
    <source>
        <dbReference type="ARBA" id="ARBA00004117"/>
    </source>
</evidence>
<dbReference type="Proteomes" id="UP000029585">
    <property type="component" value="Unassembled WGS sequence"/>
</dbReference>
<gene>
    <name evidence="4" type="primary">fliE</name>
    <name evidence="6" type="ORF">HMPREF9460_02249</name>
</gene>
<keyword evidence="7" id="KW-1185">Reference proteome</keyword>
<evidence type="ECO:0000256" key="3">
    <source>
        <dbReference type="ARBA" id="ARBA00023143"/>
    </source>
</evidence>
<name>A0A096DC18_FLAPL</name>
<reference evidence="6 7" key="1">
    <citation type="submission" date="2011-08" db="EMBL/GenBank/DDBJ databases">
        <title>The Genome Sequence of Clostridium orbiscindens 1_3_50AFAA.</title>
        <authorList>
            <consortium name="The Broad Institute Genome Sequencing Platform"/>
            <person name="Earl A."/>
            <person name="Ward D."/>
            <person name="Feldgarden M."/>
            <person name="Gevers D."/>
            <person name="Daigneault M."/>
            <person name="Strauss J."/>
            <person name="Allen-Vercoe E."/>
            <person name="Young S.K."/>
            <person name="Zeng Q."/>
            <person name="Gargeya S."/>
            <person name="Fitzgerald M."/>
            <person name="Haas B."/>
            <person name="Abouelleil A."/>
            <person name="Alvarado L."/>
            <person name="Arachchi H.M."/>
            <person name="Berlin A."/>
            <person name="Brown A."/>
            <person name="Chapman S.B."/>
            <person name="Chen Z."/>
            <person name="Dunbar C."/>
            <person name="Freedman E."/>
            <person name="Gearin G."/>
            <person name="Gellesch M."/>
            <person name="Goldberg J."/>
            <person name="Griggs A."/>
            <person name="Gujja S."/>
            <person name="Heiman D."/>
            <person name="Howarth C."/>
            <person name="Larson L."/>
            <person name="Lui A."/>
            <person name="MacDonald P.J.P."/>
            <person name="Montmayeur A."/>
            <person name="Murphy C."/>
            <person name="Neiman D."/>
            <person name="Pearson M."/>
            <person name="Priest M."/>
            <person name="Roberts A."/>
            <person name="Saif S."/>
            <person name="Shea T."/>
            <person name="Shenoy N."/>
            <person name="Sisk P."/>
            <person name="Stolte C."/>
            <person name="Sykes S."/>
            <person name="Wortman J."/>
            <person name="Nusbaum C."/>
            <person name="Birren B."/>
        </authorList>
    </citation>
    <scope>NUCLEOTIDE SEQUENCE [LARGE SCALE GENOMIC DNA]</scope>
    <source>
        <strain evidence="6 7">1_3_50AFAA</strain>
    </source>
</reference>
<comment type="caution">
    <text evidence="6">The sequence shown here is derived from an EMBL/GenBank/DDBJ whole genome shotgun (WGS) entry which is preliminary data.</text>
</comment>
<dbReference type="InterPro" id="IPR001624">
    <property type="entry name" value="FliE"/>
</dbReference>
<evidence type="ECO:0000256" key="2">
    <source>
        <dbReference type="ARBA" id="ARBA00009272"/>
    </source>
</evidence>
<dbReference type="GO" id="GO:0009425">
    <property type="term" value="C:bacterial-type flagellum basal body"/>
    <property type="evidence" value="ECO:0007669"/>
    <property type="project" value="UniProtKB-SubCell"/>
</dbReference>
<dbReference type="AlphaFoldDB" id="A0A096DC18"/>
<dbReference type="RefSeq" id="WP_007489248.1">
    <property type="nucleotide sequence ID" value="NZ_KN174163.1"/>
</dbReference>
<dbReference type="PATRIC" id="fig|742738.3.peg.2310"/>
<evidence type="ECO:0000313" key="7">
    <source>
        <dbReference type="Proteomes" id="UP000029585"/>
    </source>
</evidence>
<comment type="similarity">
    <text evidence="2 4">Belongs to the FliE family.</text>
</comment>
<dbReference type="HAMAP" id="MF_00724">
    <property type="entry name" value="FliE"/>
    <property type="match status" value="1"/>
</dbReference>
<keyword evidence="6" id="KW-0966">Cell projection</keyword>
<protein>
    <recommendedName>
        <fullName evidence="4 5">Flagellar hook-basal body complex protein FliE</fullName>
    </recommendedName>
</protein>
<dbReference type="Pfam" id="PF02049">
    <property type="entry name" value="FliE"/>
    <property type="match status" value="1"/>
</dbReference>
<accession>A0A096DC18</accession>
<dbReference type="GO" id="GO:0003774">
    <property type="term" value="F:cytoskeletal motor activity"/>
    <property type="evidence" value="ECO:0007669"/>
    <property type="project" value="InterPro"/>
</dbReference>
<dbReference type="PRINTS" id="PR01006">
    <property type="entry name" value="FLGHOOKFLIE"/>
</dbReference>
<dbReference type="PANTHER" id="PTHR34653:SF1">
    <property type="entry name" value="FLAGELLAR HOOK-BASAL BODY COMPLEX PROTEIN FLIE"/>
    <property type="match status" value="1"/>
</dbReference>
<evidence type="ECO:0000256" key="5">
    <source>
        <dbReference type="NCBIfam" id="TIGR00205"/>
    </source>
</evidence>
<dbReference type="EMBL" id="ADLO01000065">
    <property type="protein sequence ID" value="KGF55074.1"/>
    <property type="molecule type" value="Genomic_DNA"/>
</dbReference>
<comment type="subcellular location">
    <subcellularLocation>
        <location evidence="1 4">Bacterial flagellum basal body</location>
    </subcellularLocation>
</comment>
<proteinExistence type="inferred from homology"/>
<keyword evidence="6" id="KW-0282">Flagellum</keyword>
<organism evidence="6 7">
    <name type="scientific">Flavonifractor plautii 1_3_50AFAA</name>
    <dbReference type="NCBI Taxonomy" id="742738"/>
    <lineage>
        <taxon>Bacteria</taxon>
        <taxon>Bacillati</taxon>
        <taxon>Bacillota</taxon>
        <taxon>Clostridia</taxon>
        <taxon>Eubacteriales</taxon>
        <taxon>Oscillospiraceae</taxon>
        <taxon>Flavonifractor</taxon>
    </lineage>
</organism>
<sequence length="109" mass="12069">MSVQAIDRIQPLWTDLQTEGMRLDAGAEVGGTRRTQPTLFSDIFQSAIDRVRETDAAKNEVAYQLATGQLDNPAALMTSITEAQASLELLIQLRNKAVESYNELMRLSV</sequence>
<dbReference type="HOGENOM" id="CLU_2179266_0_0_9"/>
<dbReference type="GeneID" id="63974812"/>
<keyword evidence="3 4" id="KW-0975">Bacterial flagellum</keyword>
<keyword evidence="6" id="KW-0969">Cilium</keyword>
<evidence type="ECO:0000256" key="4">
    <source>
        <dbReference type="HAMAP-Rule" id="MF_00724"/>
    </source>
</evidence>
<evidence type="ECO:0000313" key="6">
    <source>
        <dbReference type="EMBL" id="KGF55074.1"/>
    </source>
</evidence>
<dbReference type="GO" id="GO:0071973">
    <property type="term" value="P:bacterial-type flagellum-dependent cell motility"/>
    <property type="evidence" value="ECO:0007669"/>
    <property type="project" value="InterPro"/>
</dbReference>